<dbReference type="SMART" id="SM00100">
    <property type="entry name" value="cNMP"/>
    <property type="match status" value="1"/>
</dbReference>
<evidence type="ECO:0000256" key="14">
    <source>
        <dbReference type="ARBA" id="ARBA00034430"/>
    </source>
</evidence>
<dbReference type="Gene3D" id="1.10.287.630">
    <property type="entry name" value="Helix hairpin bin"/>
    <property type="match status" value="1"/>
</dbReference>
<evidence type="ECO:0000256" key="6">
    <source>
        <dbReference type="ARBA" id="ARBA00022741"/>
    </source>
</evidence>
<protein>
    <submittedName>
        <fullName evidence="19">Cyclic nucleotide gated channel subunit beta 3</fullName>
    </submittedName>
</protein>
<keyword evidence="7 17" id="KW-1133">Transmembrane helix</keyword>
<feature type="transmembrane region" description="Helical" evidence="17">
    <location>
        <begin position="154"/>
        <end position="173"/>
    </location>
</feature>
<sequence length="626" mass="71933">MRERATVYKEKLKDPVLSSPEGSPTKEDAEAKPEEDHYCDMLCCKFKKPPLKKYMEHLHLPDSIDSYTDRRYVAWLMLVTVAYNWNCWFIPLRFVFPYQTPSNTIYWFTMDILCDICYLCDLLIFQPRVQFLRGGDIISDRVEMKKFYHSSMKFRLDVISVLPFDILYFFFGFNPAFRANRMLKHNTFFEFNDRLEAILDKAYIYRVIRTTGYLLFILHINACLYYWASDYEGLGSTRWVYDGKGNMYLRCYYWAVRTLITIGGLPEPQTLFEIVFQLLNFFLGVFVFSSLIGQMRDVIGAATAGQNYYRSCMDNTVSYMNTYSIPRVVQNRVRTWYEYTWDSQGMLDESELLEQMPTKMQLAIAIDVNFAIVNKVDLFKGCDTQMIYDMLLRLKSIVYLPGDFVCKKGEIGREMYIIKQGEVQVLGGPDGKKVLVTLRAGAVFGEISLLAAGGGNRRTADVVAHGFANLFILDKKTLNEILLHYPDSEKLLMKKAKVLLKTKGKPPPGPPVQQPRGLASLFGQKQETPKLFKAMVGGKGKEGLAKLLQLKRQQDTQNRENKSKEKAREKASKQKSLKKPNTGAKPKPAVMHRGTSNESLIISMSPSPRAGEGEILKVEVKEKNRK</sequence>
<feature type="compositionally biased region" description="Basic and acidic residues" evidence="16">
    <location>
        <begin position="611"/>
        <end position="626"/>
    </location>
</feature>
<dbReference type="PROSITE" id="PS00889">
    <property type="entry name" value="CNMP_BINDING_2"/>
    <property type="match status" value="1"/>
</dbReference>
<dbReference type="InterPro" id="IPR018488">
    <property type="entry name" value="cNMP-bd_CS"/>
</dbReference>
<evidence type="ECO:0000256" key="3">
    <source>
        <dbReference type="ARBA" id="ARBA00022535"/>
    </source>
</evidence>
<reference evidence="19" key="1">
    <citation type="submission" date="2025-08" db="UniProtKB">
        <authorList>
            <consortium name="Ensembl"/>
        </authorList>
    </citation>
    <scope>IDENTIFICATION</scope>
</reference>
<proteinExistence type="predicted"/>
<keyword evidence="2" id="KW-0813">Transport</keyword>
<dbReference type="GO" id="GO:0001750">
    <property type="term" value="C:photoreceptor outer segment"/>
    <property type="evidence" value="ECO:0007669"/>
    <property type="project" value="TreeGrafter"/>
</dbReference>
<dbReference type="InterPro" id="IPR050866">
    <property type="entry name" value="CNG_cation_channel"/>
</dbReference>
<dbReference type="GO" id="GO:0005223">
    <property type="term" value="F:intracellularly cGMP-activated cation channel activity"/>
    <property type="evidence" value="ECO:0007669"/>
    <property type="project" value="TreeGrafter"/>
</dbReference>
<evidence type="ECO:0000256" key="10">
    <source>
        <dbReference type="ARBA" id="ARBA00023136"/>
    </source>
</evidence>
<dbReference type="PANTHER" id="PTHR45638:SF8">
    <property type="entry name" value="CYCLIC NUCLEOTIDE-GATED CATION CHANNEL BETA-3"/>
    <property type="match status" value="1"/>
</dbReference>
<keyword evidence="9" id="KW-0406">Ion transport</keyword>
<dbReference type="InterPro" id="IPR018490">
    <property type="entry name" value="cNMP-bd_dom_sf"/>
</dbReference>
<keyword evidence="11" id="KW-1071">Ligand-gated ion channel</keyword>
<dbReference type="InterPro" id="IPR000595">
    <property type="entry name" value="cNMP-bd_dom"/>
</dbReference>
<evidence type="ECO:0000313" key="19">
    <source>
        <dbReference type="Ensembl" id="ENSBJAP00000022309.1"/>
    </source>
</evidence>
<keyword evidence="20" id="KW-1185">Reference proteome</keyword>
<feature type="compositionally biased region" description="Basic and acidic residues" evidence="16">
    <location>
        <begin position="1"/>
        <end position="14"/>
    </location>
</feature>
<dbReference type="Pfam" id="PF00027">
    <property type="entry name" value="cNMP_binding"/>
    <property type="match status" value="1"/>
</dbReference>
<evidence type="ECO:0000256" key="5">
    <source>
        <dbReference type="ARBA" id="ARBA00022692"/>
    </source>
</evidence>
<evidence type="ECO:0000256" key="2">
    <source>
        <dbReference type="ARBA" id="ARBA00022448"/>
    </source>
</evidence>
<dbReference type="FunFam" id="1.10.287.70:FF:000072">
    <property type="entry name" value="Cyclic nucleotide gated channel beta 3"/>
    <property type="match status" value="1"/>
</dbReference>
<dbReference type="Ensembl" id="ENSBJAT00000022935.1">
    <property type="protein sequence ID" value="ENSBJAP00000022309.1"/>
    <property type="gene ID" value="ENSBJAG00000014450.1"/>
</dbReference>
<dbReference type="GO" id="GO:0017071">
    <property type="term" value="C:intracellular cyclic nucleotide activated cation channel complex"/>
    <property type="evidence" value="ECO:0007669"/>
    <property type="project" value="TreeGrafter"/>
</dbReference>
<keyword evidence="13" id="KW-0844">Vision</keyword>
<dbReference type="GO" id="GO:0005886">
    <property type="term" value="C:plasma membrane"/>
    <property type="evidence" value="ECO:0007669"/>
    <property type="project" value="TreeGrafter"/>
</dbReference>
<keyword evidence="8" id="KW-0142">cGMP-binding</keyword>
<evidence type="ECO:0000256" key="12">
    <source>
        <dbReference type="ARBA" id="ARBA00023303"/>
    </source>
</evidence>
<keyword evidence="10 17" id="KW-0472">Membrane</keyword>
<feature type="transmembrane region" description="Helical" evidence="17">
    <location>
        <begin position="203"/>
        <end position="227"/>
    </location>
</feature>
<accession>A0A8C0BUI7</accession>
<dbReference type="FunFam" id="2.60.120.10:FF:000020">
    <property type="entry name" value="Cyclic nucleotide-gated channel beta 3"/>
    <property type="match status" value="1"/>
</dbReference>
<name>A0A8C0BUI7_9AVES</name>
<dbReference type="PROSITE" id="PS00888">
    <property type="entry name" value="CNMP_BINDING_1"/>
    <property type="match status" value="1"/>
</dbReference>
<dbReference type="AlphaFoldDB" id="A0A8C0BUI7"/>
<dbReference type="CDD" id="cd00038">
    <property type="entry name" value="CAP_ED"/>
    <property type="match status" value="1"/>
</dbReference>
<evidence type="ECO:0000256" key="4">
    <source>
        <dbReference type="ARBA" id="ARBA00022606"/>
    </source>
</evidence>
<evidence type="ECO:0000256" key="7">
    <source>
        <dbReference type="ARBA" id="ARBA00022989"/>
    </source>
</evidence>
<reference evidence="19" key="2">
    <citation type="submission" date="2025-09" db="UniProtKB">
        <authorList>
            <consortium name="Ensembl"/>
        </authorList>
    </citation>
    <scope>IDENTIFICATION</scope>
</reference>
<comment type="catalytic activity">
    <reaction evidence="15">
        <text>Na(+)(in) = Na(+)(out)</text>
        <dbReference type="Rhea" id="RHEA:34963"/>
        <dbReference type="ChEBI" id="CHEBI:29101"/>
    </reaction>
</comment>
<keyword evidence="5 17" id="KW-0812">Transmembrane</keyword>
<dbReference type="GO" id="GO:0005222">
    <property type="term" value="F:intracellularly cAMP-activated cation channel activity"/>
    <property type="evidence" value="ECO:0007669"/>
    <property type="project" value="TreeGrafter"/>
</dbReference>
<keyword evidence="3" id="KW-0140">cGMP</keyword>
<keyword evidence="6" id="KW-0547">Nucleotide-binding</keyword>
<evidence type="ECO:0000259" key="18">
    <source>
        <dbReference type="PROSITE" id="PS50042"/>
    </source>
</evidence>
<feature type="transmembrane region" description="Helical" evidence="17">
    <location>
        <begin position="271"/>
        <end position="292"/>
    </location>
</feature>
<feature type="region of interest" description="Disordered" evidence="16">
    <location>
        <begin position="549"/>
        <end position="626"/>
    </location>
</feature>
<feature type="region of interest" description="Disordered" evidence="16">
    <location>
        <begin position="1"/>
        <end position="32"/>
    </location>
</feature>
<dbReference type="FunFam" id="1.10.287.630:FF:000001">
    <property type="entry name" value="Cyclic nucleotide-gated channel alpha 3"/>
    <property type="match status" value="1"/>
</dbReference>
<dbReference type="GO" id="GO:0007601">
    <property type="term" value="P:visual perception"/>
    <property type="evidence" value="ECO:0007669"/>
    <property type="project" value="UniProtKB-KW"/>
</dbReference>
<dbReference type="InterPro" id="IPR014710">
    <property type="entry name" value="RmlC-like_jellyroll"/>
</dbReference>
<dbReference type="PROSITE" id="PS50042">
    <property type="entry name" value="CNMP_BINDING_3"/>
    <property type="match status" value="1"/>
</dbReference>
<evidence type="ECO:0000256" key="17">
    <source>
        <dbReference type="SAM" id="Phobius"/>
    </source>
</evidence>
<comment type="catalytic activity">
    <reaction evidence="14">
        <text>K(+)(in) = K(+)(out)</text>
        <dbReference type="Rhea" id="RHEA:29463"/>
        <dbReference type="ChEBI" id="CHEBI:29103"/>
    </reaction>
</comment>
<evidence type="ECO:0000256" key="8">
    <source>
        <dbReference type="ARBA" id="ARBA00022992"/>
    </source>
</evidence>
<evidence type="ECO:0000256" key="16">
    <source>
        <dbReference type="SAM" id="MobiDB-lite"/>
    </source>
</evidence>
<organism evidence="19 20">
    <name type="scientific">Buteo japonicus</name>
    <dbReference type="NCBI Taxonomy" id="224669"/>
    <lineage>
        <taxon>Eukaryota</taxon>
        <taxon>Metazoa</taxon>
        <taxon>Chordata</taxon>
        <taxon>Craniata</taxon>
        <taxon>Vertebrata</taxon>
        <taxon>Euteleostomi</taxon>
        <taxon>Archelosauria</taxon>
        <taxon>Archosauria</taxon>
        <taxon>Dinosauria</taxon>
        <taxon>Saurischia</taxon>
        <taxon>Theropoda</taxon>
        <taxon>Coelurosauria</taxon>
        <taxon>Aves</taxon>
        <taxon>Neognathae</taxon>
        <taxon>Neoaves</taxon>
        <taxon>Telluraves</taxon>
        <taxon>Accipitrimorphae</taxon>
        <taxon>Accipitriformes</taxon>
        <taxon>Accipitridae</taxon>
        <taxon>Accipitrinae</taxon>
        <taxon>Buteo</taxon>
    </lineage>
</organism>
<feature type="compositionally biased region" description="Polar residues" evidence="16">
    <location>
        <begin position="594"/>
        <end position="606"/>
    </location>
</feature>
<dbReference type="GO" id="GO:0030553">
    <property type="term" value="F:cGMP binding"/>
    <property type="evidence" value="ECO:0007669"/>
    <property type="project" value="UniProtKB-KW"/>
</dbReference>
<evidence type="ECO:0000256" key="1">
    <source>
        <dbReference type="ARBA" id="ARBA00004141"/>
    </source>
</evidence>
<evidence type="ECO:0000256" key="13">
    <source>
        <dbReference type="ARBA" id="ARBA00023305"/>
    </source>
</evidence>
<keyword evidence="12" id="KW-0407">Ion channel</keyword>
<dbReference type="Gene3D" id="2.60.120.10">
    <property type="entry name" value="Jelly Rolls"/>
    <property type="match status" value="1"/>
</dbReference>
<feature type="transmembrane region" description="Helical" evidence="17">
    <location>
        <begin position="72"/>
        <end position="92"/>
    </location>
</feature>
<dbReference type="GO" id="GO:0044877">
    <property type="term" value="F:protein-containing complex binding"/>
    <property type="evidence" value="ECO:0007669"/>
    <property type="project" value="TreeGrafter"/>
</dbReference>
<feature type="domain" description="Cyclic nucleotide-binding" evidence="18">
    <location>
        <begin position="378"/>
        <end position="482"/>
    </location>
</feature>
<dbReference type="PANTHER" id="PTHR45638">
    <property type="entry name" value="CYCLIC NUCLEOTIDE-GATED CATION CHANNEL SUBUNIT A"/>
    <property type="match status" value="1"/>
</dbReference>
<comment type="subcellular location">
    <subcellularLocation>
        <location evidence="1">Membrane</location>
        <topology evidence="1">Multi-pass membrane protein</topology>
    </subcellularLocation>
</comment>
<dbReference type="Gene3D" id="1.10.287.70">
    <property type="match status" value="1"/>
</dbReference>
<evidence type="ECO:0000256" key="9">
    <source>
        <dbReference type="ARBA" id="ARBA00023065"/>
    </source>
</evidence>
<feature type="compositionally biased region" description="Basic and acidic residues" evidence="16">
    <location>
        <begin position="552"/>
        <end position="572"/>
    </location>
</feature>
<evidence type="ECO:0000256" key="15">
    <source>
        <dbReference type="ARBA" id="ARBA00036239"/>
    </source>
</evidence>
<dbReference type="SUPFAM" id="SSF51206">
    <property type="entry name" value="cAMP-binding domain-like"/>
    <property type="match status" value="1"/>
</dbReference>
<dbReference type="Proteomes" id="UP000694555">
    <property type="component" value="Unplaced"/>
</dbReference>
<keyword evidence="4" id="KW-0716">Sensory transduction</keyword>
<evidence type="ECO:0000313" key="20">
    <source>
        <dbReference type="Proteomes" id="UP000694555"/>
    </source>
</evidence>
<dbReference type="SUPFAM" id="SSF81324">
    <property type="entry name" value="Voltage-gated potassium channels"/>
    <property type="match status" value="1"/>
</dbReference>
<dbReference type="Pfam" id="PF00520">
    <property type="entry name" value="Ion_trans"/>
    <property type="match status" value="1"/>
</dbReference>
<evidence type="ECO:0000256" key="11">
    <source>
        <dbReference type="ARBA" id="ARBA00023286"/>
    </source>
</evidence>
<dbReference type="InterPro" id="IPR005821">
    <property type="entry name" value="Ion_trans_dom"/>
</dbReference>